<dbReference type="InterPro" id="IPR000994">
    <property type="entry name" value="Pept_M24"/>
</dbReference>
<dbReference type="PANTHER" id="PTHR46112:SF3">
    <property type="entry name" value="AMINOPEPTIDASE YPDF"/>
    <property type="match status" value="1"/>
</dbReference>
<evidence type="ECO:0000313" key="5">
    <source>
        <dbReference type="EMBL" id="MFC6178998.1"/>
    </source>
</evidence>
<dbReference type="Gene3D" id="3.40.350.10">
    <property type="entry name" value="Creatinase/prolidase N-terminal domain"/>
    <property type="match status" value="1"/>
</dbReference>
<reference evidence="6" key="1">
    <citation type="journal article" date="2019" name="Int. J. Syst. Evol. Microbiol.">
        <title>The Global Catalogue of Microorganisms (GCM) 10K type strain sequencing project: providing services to taxonomists for standard genome sequencing and annotation.</title>
        <authorList>
            <consortium name="The Broad Institute Genomics Platform"/>
            <consortium name="The Broad Institute Genome Sequencing Center for Infectious Disease"/>
            <person name="Wu L."/>
            <person name="Ma J."/>
        </authorList>
    </citation>
    <scope>NUCLEOTIDE SEQUENCE [LARGE SCALE GENOMIC DNA]</scope>
    <source>
        <strain evidence="6">CCM 8924</strain>
    </source>
</reference>
<keyword evidence="6" id="KW-1185">Reference proteome</keyword>
<dbReference type="InterPro" id="IPR000587">
    <property type="entry name" value="Creatinase_N"/>
</dbReference>
<dbReference type="Gene3D" id="3.90.230.10">
    <property type="entry name" value="Creatinase/methionine aminopeptidase superfamily"/>
    <property type="match status" value="1"/>
</dbReference>
<dbReference type="EMBL" id="JBHSSG010000013">
    <property type="protein sequence ID" value="MFC6178998.1"/>
    <property type="molecule type" value="Genomic_DNA"/>
</dbReference>
<keyword evidence="5" id="KW-0645">Protease</keyword>
<proteinExistence type="predicted"/>
<comment type="caution">
    <text evidence="5">The sequence shown here is derived from an EMBL/GenBank/DDBJ whole genome shotgun (WGS) entry which is preliminary data.</text>
</comment>
<evidence type="ECO:0000256" key="1">
    <source>
        <dbReference type="ARBA" id="ARBA00022723"/>
    </source>
</evidence>
<evidence type="ECO:0000259" key="3">
    <source>
        <dbReference type="Pfam" id="PF00557"/>
    </source>
</evidence>
<dbReference type="InterPro" id="IPR050659">
    <property type="entry name" value="Peptidase_M24B"/>
</dbReference>
<evidence type="ECO:0000313" key="6">
    <source>
        <dbReference type="Proteomes" id="UP001596158"/>
    </source>
</evidence>
<dbReference type="PROSITE" id="PS00491">
    <property type="entry name" value="PROLINE_PEPTIDASE"/>
    <property type="match status" value="1"/>
</dbReference>
<accession>A0ABW1RU95</accession>
<dbReference type="InterPro" id="IPR029149">
    <property type="entry name" value="Creatin/AminoP/Spt16_N"/>
</dbReference>
<dbReference type="PANTHER" id="PTHR46112">
    <property type="entry name" value="AMINOPEPTIDASE"/>
    <property type="match status" value="1"/>
</dbReference>
<dbReference type="Pfam" id="PF01321">
    <property type="entry name" value="Creatinase_N"/>
    <property type="match status" value="1"/>
</dbReference>
<evidence type="ECO:0000259" key="4">
    <source>
        <dbReference type="Pfam" id="PF01321"/>
    </source>
</evidence>
<feature type="domain" description="Creatinase N-terminal" evidence="4">
    <location>
        <begin position="8"/>
        <end position="134"/>
    </location>
</feature>
<dbReference type="InterPro" id="IPR001714">
    <property type="entry name" value="Pept_M24_MAP"/>
</dbReference>
<dbReference type="EC" id="3.4.11.9" evidence="5"/>
<keyword evidence="2 5" id="KW-0378">Hydrolase</keyword>
<organism evidence="5 6">
    <name type="scientific">Weissella sagaensis</name>
    <dbReference type="NCBI Taxonomy" id="2559928"/>
    <lineage>
        <taxon>Bacteria</taxon>
        <taxon>Bacillati</taxon>
        <taxon>Bacillota</taxon>
        <taxon>Bacilli</taxon>
        <taxon>Lactobacillales</taxon>
        <taxon>Lactobacillaceae</taxon>
        <taxon>Weissella</taxon>
    </lineage>
</organism>
<name>A0ABW1RU95_9LACO</name>
<sequence length="365" mass="39980">MRAKMTTRIENVRQVFTLLKIDGLLIADGMNMAYLTGFTGGTGDGLVLVGTDQVALITDSRYEDAYRDQLPEGVELLVTRNYWGVAMAAARRFKIDKLGFEDSLPFRDFDYIDENFVGTDIAPVPNLIEALREIKDEQELKKLRHSAQVAVAGFNDMLSELHVGMTEREIANLLDYKMKQHGADKPSFDTIVASGYRGALPHGTYSDKPIENGELVTIDFGYYVDGYTSDITRTIAFGAIDDQLQEIYDVTLEAQKATIAAVKDGVAVSQVDKIARDIITDAGYGDQYTHSTGHGVGLDIHEGPILSVNAPAEDQIKAGMILTIEPGIYVTNIGGVRIEDDVVVTADGFENLTEGITTDLIVIDK</sequence>
<dbReference type="RefSeq" id="WP_338117071.1">
    <property type="nucleotide sequence ID" value="NZ_BJDT01000001.1"/>
</dbReference>
<dbReference type="Pfam" id="PF00557">
    <property type="entry name" value="Peptidase_M24"/>
    <property type="match status" value="1"/>
</dbReference>
<dbReference type="InterPro" id="IPR001131">
    <property type="entry name" value="Peptidase_M24B_aminopep-P_CS"/>
</dbReference>
<gene>
    <name evidence="5" type="ORF">ACFQGR_06325</name>
</gene>
<dbReference type="GO" id="GO:0004177">
    <property type="term" value="F:aminopeptidase activity"/>
    <property type="evidence" value="ECO:0007669"/>
    <property type="project" value="UniProtKB-KW"/>
</dbReference>
<dbReference type="SUPFAM" id="SSF55920">
    <property type="entry name" value="Creatinase/aminopeptidase"/>
    <property type="match status" value="1"/>
</dbReference>
<dbReference type="Proteomes" id="UP001596158">
    <property type="component" value="Unassembled WGS sequence"/>
</dbReference>
<dbReference type="SUPFAM" id="SSF53092">
    <property type="entry name" value="Creatinase/prolidase N-terminal domain"/>
    <property type="match status" value="1"/>
</dbReference>
<keyword evidence="5" id="KW-0031">Aminopeptidase</keyword>
<feature type="domain" description="Peptidase M24" evidence="3">
    <location>
        <begin position="142"/>
        <end position="346"/>
    </location>
</feature>
<dbReference type="CDD" id="cd01092">
    <property type="entry name" value="APP-like"/>
    <property type="match status" value="1"/>
</dbReference>
<dbReference type="InterPro" id="IPR036005">
    <property type="entry name" value="Creatinase/aminopeptidase-like"/>
</dbReference>
<keyword evidence="1" id="KW-0479">Metal-binding</keyword>
<protein>
    <submittedName>
        <fullName evidence="5">Aminopeptidase P family protein</fullName>
        <ecNumber evidence="5">3.4.11.9</ecNumber>
    </submittedName>
</protein>
<evidence type="ECO:0000256" key="2">
    <source>
        <dbReference type="ARBA" id="ARBA00022801"/>
    </source>
</evidence>
<dbReference type="PRINTS" id="PR00599">
    <property type="entry name" value="MAPEPTIDASE"/>
</dbReference>